<feature type="transmembrane region" description="Helical" evidence="6">
    <location>
        <begin position="152"/>
        <end position="172"/>
    </location>
</feature>
<name>A0A075JCI4_9MICO</name>
<dbReference type="HOGENOM" id="CLU_001265_46_6_11"/>
<dbReference type="GO" id="GO:0022857">
    <property type="term" value="F:transmembrane transporter activity"/>
    <property type="evidence" value="ECO:0007669"/>
    <property type="project" value="InterPro"/>
</dbReference>
<feature type="transmembrane region" description="Helical" evidence="6">
    <location>
        <begin position="91"/>
        <end position="108"/>
    </location>
</feature>
<gene>
    <name evidence="8" type="ORF">HX89_02165</name>
</gene>
<dbReference type="PANTHER" id="PTHR23511:SF34">
    <property type="entry name" value="SYNAPTIC VESICLE GLYCOPROTEIN 2"/>
    <property type="match status" value="1"/>
</dbReference>
<feature type="transmembrane region" description="Helical" evidence="6">
    <location>
        <begin position="60"/>
        <end position="79"/>
    </location>
</feature>
<dbReference type="GO" id="GO:0005886">
    <property type="term" value="C:plasma membrane"/>
    <property type="evidence" value="ECO:0007669"/>
    <property type="project" value="UniProtKB-SubCell"/>
</dbReference>
<dbReference type="AlphaFoldDB" id="A0A075JCI4"/>
<accession>A0A075JCI4</accession>
<feature type="domain" description="Major facilitator superfamily (MFS) profile" evidence="7">
    <location>
        <begin position="25"/>
        <end position="443"/>
    </location>
</feature>
<dbReference type="InterPro" id="IPR036259">
    <property type="entry name" value="MFS_trans_sf"/>
</dbReference>
<evidence type="ECO:0000256" key="3">
    <source>
        <dbReference type="ARBA" id="ARBA00022692"/>
    </source>
</evidence>
<feature type="transmembrane region" description="Helical" evidence="6">
    <location>
        <begin position="23"/>
        <end position="48"/>
    </location>
</feature>
<feature type="transmembrane region" description="Helical" evidence="6">
    <location>
        <begin position="389"/>
        <end position="412"/>
    </location>
</feature>
<dbReference type="PROSITE" id="PS50850">
    <property type="entry name" value="MFS"/>
    <property type="match status" value="1"/>
</dbReference>
<dbReference type="KEGG" id="dni:HX89_02165"/>
<dbReference type="InterPro" id="IPR020846">
    <property type="entry name" value="MFS_dom"/>
</dbReference>
<feature type="transmembrane region" description="Helical" evidence="6">
    <location>
        <begin position="302"/>
        <end position="323"/>
    </location>
</feature>
<dbReference type="EMBL" id="CP008889">
    <property type="protein sequence ID" value="AIF39981.1"/>
    <property type="molecule type" value="Genomic_DNA"/>
</dbReference>
<dbReference type="SUPFAM" id="SSF103473">
    <property type="entry name" value="MFS general substrate transporter"/>
    <property type="match status" value="1"/>
</dbReference>
<keyword evidence="4 6" id="KW-1133">Transmembrane helix</keyword>
<dbReference type="Gene3D" id="1.20.1250.20">
    <property type="entry name" value="MFS general substrate transporter like domains"/>
    <property type="match status" value="1"/>
</dbReference>
<dbReference type="PANTHER" id="PTHR23511">
    <property type="entry name" value="SYNAPTIC VESICLE GLYCOPROTEIN 2"/>
    <property type="match status" value="1"/>
</dbReference>
<evidence type="ECO:0000256" key="2">
    <source>
        <dbReference type="ARBA" id="ARBA00022448"/>
    </source>
</evidence>
<evidence type="ECO:0000256" key="6">
    <source>
        <dbReference type="SAM" id="Phobius"/>
    </source>
</evidence>
<keyword evidence="3 6" id="KW-0812">Transmembrane</keyword>
<feature type="transmembrane region" description="Helical" evidence="6">
    <location>
        <begin position="330"/>
        <end position="349"/>
    </location>
</feature>
<sequence>MAPATGTSVAARLDRLPITRKHLLATGVIGLGLFFDAYENFLASTIAAVLKEDFALKGDVLKWVLASAFIGQFIGALFMGRLADRIGRRKAFMVNLALYSAFSLAGAFTPNAAWLVITRFFAGIGIGGEYALGDSYLSDILPKNKRGQFISWAYTISFLGVPTVGFLARWLVPMTPFGIDGWRWLFVFGAIGSIVVWAVRTGLPESPRWLEAQGRHDEADAITREFEDAARAEGHTLAEPDASLTPVASRQVSMASLFKAPYTKRTIMLWLLSALEVFGYYGFGTVAPLVLVAKGYSVTSSLLFVALSYLGYPLGSLLAVPIVERIERKYLVMATATLMAIFGLWFGFASSTAQIIAAGFLYSCASNLFSNAYHVYLADSYPTAIRGTAAGAAYSLSKLVTAFLPFILLPVLEDHGSTPVFVIVAVAMGLLVVTVGVLGHRSTGRSADAV</sequence>
<feature type="transmembrane region" description="Helical" evidence="6">
    <location>
        <begin position="184"/>
        <end position="203"/>
    </location>
</feature>
<keyword evidence="9" id="KW-1185">Reference proteome</keyword>
<keyword evidence="2" id="KW-0813">Transport</keyword>
<keyword evidence="5 6" id="KW-0472">Membrane</keyword>
<evidence type="ECO:0000256" key="4">
    <source>
        <dbReference type="ARBA" id="ARBA00022989"/>
    </source>
</evidence>
<evidence type="ECO:0000259" key="7">
    <source>
        <dbReference type="PROSITE" id="PS50850"/>
    </source>
</evidence>
<proteinExistence type="predicted"/>
<evidence type="ECO:0000256" key="1">
    <source>
        <dbReference type="ARBA" id="ARBA00004651"/>
    </source>
</evidence>
<reference evidence="8 9" key="1">
    <citation type="submission" date="2014-07" db="EMBL/GenBank/DDBJ databases">
        <title>Genome Sequencing of Dermacoccus nishinomiyaensis.</title>
        <authorList>
            <person name="Hong K.W."/>
            <person name="Chan K.G."/>
        </authorList>
    </citation>
    <scope>NUCLEOTIDE SEQUENCE [LARGE SCALE GENOMIC DNA]</scope>
    <source>
        <strain evidence="8 9">M25</strain>
    </source>
</reference>
<organism evidence="8 9">
    <name type="scientific">Dermacoccus nishinomiyaensis</name>
    <dbReference type="NCBI Taxonomy" id="1274"/>
    <lineage>
        <taxon>Bacteria</taxon>
        <taxon>Bacillati</taxon>
        <taxon>Actinomycetota</taxon>
        <taxon>Actinomycetes</taxon>
        <taxon>Micrococcales</taxon>
        <taxon>Dermacoccaceae</taxon>
        <taxon>Dermacoccus</taxon>
    </lineage>
</organism>
<dbReference type="CDD" id="cd17316">
    <property type="entry name" value="MFS_SV2_like"/>
    <property type="match status" value="1"/>
</dbReference>
<evidence type="ECO:0000313" key="8">
    <source>
        <dbReference type="EMBL" id="AIF39981.1"/>
    </source>
</evidence>
<dbReference type="Proteomes" id="UP000027986">
    <property type="component" value="Chromosome"/>
</dbReference>
<comment type="subcellular location">
    <subcellularLocation>
        <location evidence="1">Cell membrane</location>
        <topology evidence="1">Multi-pass membrane protein</topology>
    </subcellularLocation>
</comment>
<feature type="transmembrane region" description="Helical" evidence="6">
    <location>
        <begin position="355"/>
        <end position="377"/>
    </location>
</feature>
<dbReference type="eggNOG" id="COG0477">
    <property type="taxonomic scope" value="Bacteria"/>
</dbReference>
<feature type="transmembrane region" description="Helical" evidence="6">
    <location>
        <begin position="418"/>
        <end position="438"/>
    </location>
</feature>
<dbReference type="InterPro" id="IPR005828">
    <property type="entry name" value="MFS_sugar_transport-like"/>
</dbReference>
<feature type="transmembrane region" description="Helical" evidence="6">
    <location>
        <begin position="267"/>
        <end position="290"/>
    </location>
</feature>
<feature type="transmembrane region" description="Helical" evidence="6">
    <location>
        <begin position="114"/>
        <end position="132"/>
    </location>
</feature>
<evidence type="ECO:0000313" key="9">
    <source>
        <dbReference type="Proteomes" id="UP000027986"/>
    </source>
</evidence>
<evidence type="ECO:0000256" key="5">
    <source>
        <dbReference type="ARBA" id="ARBA00023136"/>
    </source>
</evidence>
<dbReference type="Pfam" id="PF00083">
    <property type="entry name" value="Sugar_tr"/>
    <property type="match status" value="1"/>
</dbReference>
<protein>
    <submittedName>
        <fullName evidence="8">MFS transporter</fullName>
    </submittedName>
</protein>